<dbReference type="PANTHER" id="PTHR15660">
    <property type="entry name" value="BRISC AND BRCA1-A COMPLEX MEMBER 1"/>
    <property type="match status" value="1"/>
</dbReference>
<evidence type="ECO:0000256" key="6">
    <source>
        <dbReference type="ARBA" id="ARBA00022618"/>
    </source>
</evidence>
<name>A0ABP0VB51_9BRYO</name>
<evidence type="ECO:0000313" key="18">
    <source>
        <dbReference type="Proteomes" id="UP001497444"/>
    </source>
</evidence>
<dbReference type="InterPro" id="IPR036465">
    <property type="entry name" value="vWFA_dom_sf"/>
</dbReference>
<protein>
    <recommendedName>
        <fullName evidence="4">BRISC and BRCA1-A complex member 1</fullName>
    </recommendedName>
    <alternativeName>
        <fullName evidence="14">Mediator of RAP80 interactions and targeting subunit of 40 kDa</fullName>
    </alternativeName>
    <alternativeName>
        <fullName evidence="15">New component of the BRCA1-A complex</fullName>
    </alternativeName>
</protein>
<evidence type="ECO:0000256" key="5">
    <source>
        <dbReference type="ARBA" id="ARBA00022490"/>
    </source>
</evidence>
<comment type="caution">
    <text evidence="17">The sequence shown here is derived from an EMBL/GenBank/DDBJ whole genome shotgun (WGS) entry which is preliminary data.</text>
</comment>
<dbReference type="InterPro" id="IPR026126">
    <property type="entry name" value="BABAM1"/>
</dbReference>
<evidence type="ECO:0000256" key="2">
    <source>
        <dbReference type="ARBA" id="ARBA00004496"/>
    </source>
</evidence>
<dbReference type="InterPro" id="IPR011989">
    <property type="entry name" value="ARM-like"/>
</dbReference>
<evidence type="ECO:0000256" key="15">
    <source>
        <dbReference type="ARBA" id="ARBA00031038"/>
    </source>
</evidence>
<evidence type="ECO:0000256" key="11">
    <source>
        <dbReference type="ARBA" id="ARBA00023204"/>
    </source>
</evidence>
<evidence type="ECO:0000256" key="12">
    <source>
        <dbReference type="ARBA" id="ARBA00023242"/>
    </source>
</evidence>
<dbReference type="Proteomes" id="UP001497444">
    <property type="component" value="Unassembled WGS sequence"/>
</dbReference>
<evidence type="ECO:0000256" key="10">
    <source>
        <dbReference type="ARBA" id="ARBA00022853"/>
    </source>
</evidence>
<comment type="similarity">
    <text evidence="3">Belongs to the BABAM1 family.</text>
</comment>
<organism evidence="17 18">
    <name type="scientific">Sphagnum jensenii</name>
    <dbReference type="NCBI Taxonomy" id="128206"/>
    <lineage>
        <taxon>Eukaryota</taxon>
        <taxon>Viridiplantae</taxon>
        <taxon>Streptophyta</taxon>
        <taxon>Embryophyta</taxon>
        <taxon>Bryophyta</taxon>
        <taxon>Sphagnophytina</taxon>
        <taxon>Sphagnopsida</taxon>
        <taxon>Sphagnales</taxon>
        <taxon>Sphagnaceae</taxon>
        <taxon>Sphagnum</taxon>
    </lineage>
</organism>
<dbReference type="Gene3D" id="3.40.50.410">
    <property type="entry name" value="von Willebrand factor, type A domain"/>
    <property type="match status" value="1"/>
</dbReference>
<keyword evidence="5" id="KW-0963">Cytoplasm</keyword>
<evidence type="ECO:0000256" key="1">
    <source>
        <dbReference type="ARBA" id="ARBA00004123"/>
    </source>
</evidence>
<keyword evidence="9" id="KW-0833">Ubl conjugation pathway</keyword>
<evidence type="ECO:0000256" key="3">
    <source>
        <dbReference type="ARBA" id="ARBA00010809"/>
    </source>
</evidence>
<dbReference type="PANTHER" id="PTHR15660:SF1">
    <property type="entry name" value="BRISC AND BRCA1-A COMPLEX MEMBER 1"/>
    <property type="match status" value="1"/>
</dbReference>
<keyword evidence="18" id="KW-1185">Reference proteome</keyword>
<accession>A0ABP0VB51</accession>
<gene>
    <name evidence="17" type="ORF">CSSPJE1EN1_LOCUS26554</name>
</gene>
<keyword evidence="7" id="KW-0227">DNA damage</keyword>
<evidence type="ECO:0000256" key="9">
    <source>
        <dbReference type="ARBA" id="ARBA00022786"/>
    </source>
</evidence>
<dbReference type="Gene3D" id="1.25.10.10">
    <property type="entry name" value="Leucine-rich Repeat Variant"/>
    <property type="match status" value="1"/>
</dbReference>
<keyword evidence="6" id="KW-0132">Cell division</keyword>
<evidence type="ECO:0000256" key="7">
    <source>
        <dbReference type="ARBA" id="ARBA00022763"/>
    </source>
</evidence>
<keyword evidence="12" id="KW-0539">Nucleus</keyword>
<dbReference type="EMBL" id="CAXAQS010000334">
    <property type="protein sequence ID" value="CAK9251176.1"/>
    <property type="molecule type" value="Genomic_DNA"/>
</dbReference>
<evidence type="ECO:0000313" key="17">
    <source>
        <dbReference type="EMBL" id="CAK9251176.1"/>
    </source>
</evidence>
<evidence type="ECO:0000256" key="4">
    <source>
        <dbReference type="ARBA" id="ARBA00019437"/>
    </source>
</evidence>
<dbReference type="SUPFAM" id="SSF53300">
    <property type="entry name" value="vWA-like"/>
    <property type="match status" value="1"/>
</dbReference>
<keyword evidence="10" id="KW-0156">Chromatin regulator</keyword>
<reference evidence="17" key="1">
    <citation type="submission" date="2024-02" db="EMBL/GenBank/DDBJ databases">
        <authorList>
            <consortium name="ELIXIR-Norway"/>
            <consortium name="Elixir Norway"/>
        </authorList>
    </citation>
    <scope>NUCLEOTIDE SEQUENCE</scope>
</reference>
<keyword evidence="11" id="KW-0234">DNA repair</keyword>
<feature type="region of interest" description="Disordered" evidence="16">
    <location>
        <begin position="262"/>
        <end position="290"/>
    </location>
</feature>
<evidence type="ECO:0000256" key="13">
    <source>
        <dbReference type="ARBA" id="ARBA00023306"/>
    </source>
</evidence>
<evidence type="ECO:0000256" key="14">
    <source>
        <dbReference type="ARBA" id="ARBA00030984"/>
    </source>
</evidence>
<keyword evidence="13" id="KW-0131">Cell cycle</keyword>
<comment type="subcellular location">
    <subcellularLocation>
        <location evidence="2">Cytoplasm</location>
    </subcellularLocation>
    <subcellularLocation>
        <location evidence="1">Nucleus</location>
    </subcellularLocation>
</comment>
<evidence type="ECO:0000256" key="8">
    <source>
        <dbReference type="ARBA" id="ARBA00022776"/>
    </source>
</evidence>
<keyword evidence="8" id="KW-0498">Mitosis</keyword>
<proteinExistence type="inferred from homology"/>
<feature type="non-terminal residue" evidence="17">
    <location>
        <position position="1"/>
    </location>
</feature>
<sequence length="290" mass="31373">SGDGNSSGGVDDWATVQAHAAAALVQLSNHNLRFRAQALQAGALEPLTMLAEQGTQRARDKATLLLNILCTERKLTIEGNTALYAPALYGHEAAESMRSGYTAIQLHCTMVSYGSTIDNKPQPSDAEVNVEMKARGGVKGLSRLDAVKQALVLFVHSKLLMHPQHRFSVATLSNNAVWHQQEFTNDMEVIGQAVRSLASGGAFTCCDLSELFQIAAAEAHSSHSLDRTLRVFRHMCVLLLHPQQRCPQDEFDAPKDLAKMVASVPRTSSSGGLPQLRKEGNDDGSGPRTF</sequence>
<evidence type="ECO:0000256" key="16">
    <source>
        <dbReference type="SAM" id="MobiDB-lite"/>
    </source>
</evidence>